<dbReference type="SUPFAM" id="SSF52540">
    <property type="entry name" value="P-loop containing nucleoside triphosphate hydrolases"/>
    <property type="match status" value="1"/>
</dbReference>
<keyword evidence="11" id="KW-0547">Nucleotide-binding</keyword>
<evidence type="ECO:0000256" key="13">
    <source>
        <dbReference type="ARBA" id="ARBA00022917"/>
    </source>
</evidence>
<dbReference type="InterPro" id="IPR027417">
    <property type="entry name" value="P-loop_NTPase"/>
</dbReference>
<dbReference type="InterPro" id="IPR050055">
    <property type="entry name" value="EF-Tu_GTPase"/>
</dbReference>
<dbReference type="CDD" id="cd01889">
    <property type="entry name" value="SelB_euk"/>
    <property type="match status" value="1"/>
</dbReference>
<evidence type="ECO:0000256" key="11">
    <source>
        <dbReference type="ARBA" id="ARBA00022741"/>
    </source>
</evidence>
<keyword evidence="13" id="KW-0648">Protein biosynthesis</keyword>
<keyword evidence="10" id="KW-0597">Phosphoprotein</keyword>
<dbReference type="PANTHER" id="PTHR43721">
    <property type="entry name" value="ELONGATION FACTOR TU-RELATED"/>
    <property type="match status" value="1"/>
</dbReference>
<evidence type="ECO:0000256" key="8">
    <source>
        <dbReference type="ARBA" id="ARBA00022481"/>
    </source>
</evidence>
<organism evidence="22">
    <name type="scientific">Spumella elongata</name>
    <dbReference type="NCBI Taxonomy" id="89044"/>
    <lineage>
        <taxon>Eukaryota</taxon>
        <taxon>Sar</taxon>
        <taxon>Stramenopiles</taxon>
        <taxon>Ochrophyta</taxon>
        <taxon>Chrysophyceae</taxon>
        <taxon>Chromulinales</taxon>
        <taxon>Chromulinaceae</taxon>
        <taxon>Spumella</taxon>
    </lineage>
</organism>
<evidence type="ECO:0000256" key="12">
    <source>
        <dbReference type="ARBA" id="ARBA00022801"/>
    </source>
</evidence>
<dbReference type="PROSITE" id="PS51722">
    <property type="entry name" value="G_TR_2"/>
    <property type="match status" value="1"/>
</dbReference>
<keyword evidence="12" id="KW-0378">Hydrolase</keyword>
<evidence type="ECO:0000256" key="14">
    <source>
        <dbReference type="ARBA" id="ARBA00023134"/>
    </source>
</evidence>
<feature type="region of interest" description="Disordered" evidence="20">
    <location>
        <begin position="474"/>
        <end position="502"/>
    </location>
</feature>
<proteinExistence type="predicted"/>
<evidence type="ECO:0000313" key="22">
    <source>
        <dbReference type="EMBL" id="CAE0302907.1"/>
    </source>
</evidence>
<evidence type="ECO:0000256" key="16">
    <source>
        <dbReference type="ARBA" id="ARBA00049117"/>
    </source>
</evidence>
<dbReference type="CDD" id="cd03696">
    <property type="entry name" value="SelB_II"/>
    <property type="match status" value="1"/>
</dbReference>
<evidence type="ECO:0000256" key="20">
    <source>
        <dbReference type="SAM" id="MobiDB-lite"/>
    </source>
</evidence>
<accession>A0A7S3MHT3</accession>
<dbReference type="NCBIfam" id="TIGR00231">
    <property type="entry name" value="small_GTP"/>
    <property type="match status" value="1"/>
</dbReference>
<dbReference type="PRINTS" id="PR00315">
    <property type="entry name" value="ELONGATNFCT"/>
</dbReference>
<dbReference type="GO" id="GO:0003924">
    <property type="term" value="F:GTPase activity"/>
    <property type="evidence" value="ECO:0007669"/>
    <property type="project" value="InterPro"/>
</dbReference>
<dbReference type="Gene3D" id="3.40.50.300">
    <property type="entry name" value="P-loop containing nucleotide triphosphate hydrolases"/>
    <property type="match status" value="1"/>
</dbReference>
<evidence type="ECO:0000256" key="1">
    <source>
        <dbReference type="ARBA" id="ARBA00001936"/>
    </source>
</evidence>
<dbReference type="InterPro" id="IPR009000">
    <property type="entry name" value="Transl_B-barrel_sf"/>
</dbReference>
<dbReference type="GO" id="GO:0005525">
    <property type="term" value="F:GTP binding"/>
    <property type="evidence" value="ECO:0007669"/>
    <property type="project" value="UniProtKB-KW"/>
</dbReference>
<dbReference type="InterPro" id="IPR000795">
    <property type="entry name" value="T_Tr_GTP-bd_dom"/>
</dbReference>
<dbReference type="Gene3D" id="2.40.30.10">
    <property type="entry name" value="Translation factors"/>
    <property type="match status" value="1"/>
</dbReference>
<keyword evidence="14" id="KW-0342">GTP-binding</keyword>
<evidence type="ECO:0000256" key="4">
    <source>
        <dbReference type="ARBA" id="ARBA00004229"/>
    </source>
</evidence>
<dbReference type="PANTHER" id="PTHR43721:SF11">
    <property type="entry name" value="SELENOCYSTEINE-SPECIFIC ELONGATION FACTOR"/>
    <property type="match status" value="1"/>
</dbReference>
<comment type="subcellular location">
    <subcellularLocation>
        <location evidence="5">Cytoplasm</location>
    </subcellularLocation>
    <subcellularLocation>
        <location evidence="3">Nucleus</location>
    </subcellularLocation>
    <subcellularLocation>
        <location evidence="4">Plastid</location>
        <location evidence="4">Chloroplast</location>
    </subcellularLocation>
</comment>
<keyword evidence="9" id="KW-0963">Cytoplasm</keyword>
<dbReference type="Pfam" id="PF21208">
    <property type="entry name" value="euk_SelB_III"/>
    <property type="match status" value="1"/>
</dbReference>
<evidence type="ECO:0000256" key="5">
    <source>
        <dbReference type="ARBA" id="ARBA00004496"/>
    </source>
</evidence>
<dbReference type="Pfam" id="PF00009">
    <property type="entry name" value="GTP_EFTU"/>
    <property type="match status" value="1"/>
</dbReference>
<dbReference type="InterPro" id="IPR004161">
    <property type="entry name" value="EFTu-like_2"/>
</dbReference>
<dbReference type="SUPFAM" id="SSF50447">
    <property type="entry name" value="Translation proteins"/>
    <property type="match status" value="1"/>
</dbReference>
<name>A0A7S3MHT3_9STRA</name>
<keyword evidence="8" id="KW-0488">Methylation</keyword>
<dbReference type="GO" id="GO:0003746">
    <property type="term" value="F:translation elongation factor activity"/>
    <property type="evidence" value="ECO:0007669"/>
    <property type="project" value="TreeGrafter"/>
</dbReference>
<evidence type="ECO:0000256" key="18">
    <source>
        <dbReference type="ARBA" id="ARBA00076506"/>
    </source>
</evidence>
<dbReference type="InterPro" id="IPR049393">
    <property type="entry name" value="eEFSec_III"/>
</dbReference>
<keyword evidence="15" id="KW-0539">Nucleus</keyword>
<dbReference type="EMBL" id="HBIC01061895">
    <property type="protein sequence ID" value="CAE0302907.1"/>
    <property type="molecule type" value="Transcribed_RNA"/>
</dbReference>
<gene>
    <name evidence="22" type="ORF">SELO1098_LOCUS31765</name>
</gene>
<evidence type="ECO:0000256" key="15">
    <source>
        <dbReference type="ARBA" id="ARBA00023242"/>
    </source>
</evidence>
<evidence type="ECO:0000259" key="21">
    <source>
        <dbReference type="PROSITE" id="PS51722"/>
    </source>
</evidence>
<dbReference type="FunFam" id="3.40.50.300:FF:000900">
    <property type="entry name" value="Eukaryotic elongation factor, selenocysteine-tRNA-specific"/>
    <property type="match status" value="1"/>
</dbReference>
<dbReference type="GO" id="GO:0005634">
    <property type="term" value="C:nucleus"/>
    <property type="evidence" value="ECO:0007669"/>
    <property type="project" value="UniProtKB-SubCell"/>
</dbReference>
<comment type="function">
    <text evidence="17">Translation factor required for the incorporation of the rare amino acid selenocysteine encoded by UGA codons. Replaces the eRF1-eRF3-GTP ternary complex for the insertion of selenocysteine directed by the UGA codon. Insertion of selenocysteine at UGA codons is mediated by SECISBP2 and EEFSEC: SECISBP2 (1) specifically binds the SECIS sequence once the 80S ribosome encounters an in-frame UGA codon and (2) contacts the RPS27A/eS31 of the 40S ribosome before ribosome stalling. (3) GTP-bound EEFSEC then delivers selenocysteinyl-tRNA(Sec) to the 80S ribosome and adopts a preaccommodated state conformation. (4) After GTP hydrolysis, EEFSEC dissociates from the assembly, selenocysteinyl-tRNA(Sec) accommodates, and peptide bond synthesis and selenoprotein elongation occur.</text>
</comment>
<dbReference type="FunFam" id="2.40.30.10:FF:000052">
    <property type="entry name" value="Selenocysteine-specific elongation factor EF-Sec"/>
    <property type="match status" value="1"/>
</dbReference>
<reference evidence="22" key="1">
    <citation type="submission" date="2021-01" db="EMBL/GenBank/DDBJ databases">
        <authorList>
            <person name="Corre E."/>
            <person name="Pelletier E."/>
            <person name="Niang G."/>
            <person name="Scheremetjew M."/>
            <person name="Finn R."/>
            <person name="Kale V."/>
            <person name="Holt S."/>
            <person name="Cochrane G."/>
            <person name="Meng A."/>
            <person name="Brown T."/>
            <person name="Cohen L."/>
        </authorList>
    </citation>
    <scope>NUCLEOTIDE SEQUENCE</scope>
    <source>
        <strain evidence="22">CCAP 955/1</strain>
    </source>
</reference>
<dbReference type="GO" id="GO:0009507">
    <property type="term" value="C:chloroplast"/>
    <property type="evidence" value="ECO:0007669"/>
    <property type="project" value="UniProtKB-SubCell"/>
</dbReference>
<evidence type="ECO:0000256" key="9">
    <source>
        <dbReference type="ARBA" id="ARBA00022490"/>
    </source>
</evidence>
<dbReference type="AlphaFoldDB" id="A0A7S3MHT3"/>
<sequence length="931" mass="98819">MAAEAADRSSILNINVGILGHVDAGKTSLVRSLSTSLSTAALDKNPQSQQRGITLDLGFSSFTLPMPVHIATDPNVSQYEHIQFTLVDCPGHASLIRTIIGGAQIIDMILLVVDANKGIQTQTAECIVIGEITTDNMIIVLNKVDTIPEGERDAKIERVSNRIRKVFAATKFAGVPIVATAASVGGEKTIGAGAQTQKSATLPPSEGIEDLLNLIKQKVVIPARNYSAPFYYAIDHCFSIKGHGTVLTGTVLSGSVNTNSIIEIPHLQITRKVKSLQMFRKPVKGARQGDRVGICVTNLDASLIERSIACAPSTVPLLQSVLCLVKKVRFFRHACKSLSKFHISIGHETVVATAVFFGSKQLAQYVNSAEKDSNTSADKSTVVKQSALNATYHKSFPMVDFDFYDPDGSTTVSKPESAKQQRQHPHHGYEYQEEMLSAEGIAYNTEPLQWALLQFQHSVFCPIGSLIIGSRLDTDTSDHPSNSNSNSGGGSGGGGKDKEGGVPSAAQQCRLAFFGPVKASLGGVADLPRTGVYSWKSKECEVFLLTDVSSASSSHKNTHKSNSSSFSSNAQKNAVSVVHEAVVWKLITGGGAVTPFLGMQVETVDKKITGTIVSSYGADGKVRVKFSTGVRGLTVGSKLLFRYKKYLFDKSKKMDQSGLDELRAEEALNRVGEDEDVGVGGAENNEGKMDVSYNVKIANVVEESAEKATVEETAANSSGASKDENKNLSATHEAASVEEVASSMLTTAVPLQPPLPPPFESASVVTAISTPAPTVRTTFTPLSTLLSQINVTSTANNTYATTTVSTNINTAASTTASVNNNSSDVTGAASGNILYPAGTSADTHVFREGIIETTKIEDTSEIVTVKGAFRMEENIRLHTGAVAVSNVLINGINAVGSLVGPFGKMGKCKVKFDEVGQAGVVGDTVYIFTLK</sequence>
<evidence type="ECO:0000256" key="10">
    <source>
        <dbReference type="ARBA" id="ARBA00022553"/>
    </source>
</evidence>
<dbReference type="Pfam" id="PF03144">
    <property type="entry name" value="GTP_EFTU_D2"/>
    <property type="match status" value="1"/>
</dbReference>
<comment type="cofactor">
    <cofactor evidence="1">
        <name>Mn(2+)</name>
        <dbReference type="ChEBI" id="CHEBI:29035"/>
    </cofactor>
</comment>
<evidence type="ECO:0000256" key="3">
    <source>
        <dbReference type="ARBA" id="ARBA00004123"/>
    </source>
</evidence>
<evidence type="ECO:0000256" key="2">
    <source>
        <dbReference type="ARBA" id="ARBA00001946"/>
    </source>
</evidence>
<evidence type="ECO:0000256" key="6">
    <source>
        <dbReference type="ARBA" id="ARBA00015953"/>
    </source>
</evidence>
<comment type="cofactor">
    <cofactor evidence="2">
        <name>Mg(2+)</name>
        <dbReference type="ChEBI" id="CHEBI:18420"/>
    </cofactor>
</comment>
<evidence type="ECO:0000256" key="19">
    <source>
        <dbReference type="ARBA" id="ARBA00082387"/>
    </source>
</evidence>
<feature type="domain" description="Tr-type G" evidence="21">
    <location>
        <begin position="11"/>
        <end position="223"/>
    </location>
</feature>
<feature type="region of interest" description="Disordered" evidence="20">
    <location>
        <begin position="706"/>
        <end position="734"/>
    </location>
</feature>
<dbReference type="InterPro" id="IPR005225">
    <property type="entry name" value="Small_GTP-bd"/>
</dbReference>
<dbReference type="GO" id="GO:0001514">
    <property type="term" value="P:selenocysteine incorporation"/>
    <property type="evidence" value="ECO:0007669"/>
    <property type="project" value="TreeGrafter"/>
</dbReference>
<evidence type="ECO:0000256" key="17">
    <source>
        <dbReference type="ARBA" id="ARBA00054716"/>
    </source>
</evidence>
<comment type="catalytic activity">
    <reaction evidence="16">
        <text>GTP + H2O = GDP + phosphate + H(+)</text>
        <dbReference type="Rhea" id="RHEA:19669"/>
        <dbReference type="ChEBI" id="CHEBI:15377"/>
        <dbReference type="ChEBI" id="CHEBI:15378"/>
        <dbReference type="ChEBI" id="CHEBI:37565"/>
        <dbReference type="ChEBI" id="CHEBI:43474"/>
        <dbReference type="ChEBI" id="CHEBI:58189"/>
    </reaction>
    <physiologicalReaction direction="left-to-right" evidence="16">
        <dbReference type="Rhea" id="RHEA:19670"/>
    </physiologicalReaction>
</comment>
<dbReference type="CDD" id="cd04094">
    <property type="entry name" value="eSelB_III"/>
    <property type="match status" value="1"/>
</dbReference>
<evidence type="ECO:0000256" key="7">
    <source>
        <dbReference type="ARBA" id="ARBA00021392"/>
    </source>
</evidence>
<protein>
    <recommendedName>
        <fullName evidence="7">Elongation factor Tu, chloroplastic</fullName>
    </recommendedName>
    <alternativeName>
        <fullName evidence="19">Elongation factor sec</fullName>
    </alternativeName>
    <alternativeName>
        <fullName evidence="18">Eukaryotic elongation factor, selenocysteine-tRNA-specific</fullName>
    </alternativeName>
    <alternativeName>
        <fullName evidence="6">Selenocysteine-specific elongation factor</fullName>
    </alternativeName>
</protein>